<protein>
    <submittedName>
        <fullName evidence="1">Carboxypeptidase-like regulatory domain-containing protein</fullName>
    </submittedName>
</protein>
<evidence type="ECO:0000313" key="2">
    <source>
        <dbReference type="Proteomes" id="UP000501802"/>
    </source>
</evidence>
<dbReference type="InterPro" id="IPR008969">
    <property type="entry name" value="CarboxyPept-like_regulatory"/>
</dbReference>
<evidence type="ECO:0000313" key="1">
    <source>
        <dbReference type="EMBL" id="QIP16909.1"/>
    </source>
</evidence>
<dbReference type="RefSeq" id="WP_167217248.1">
    <property type="nucleotide sequence ID" value="NZ_CP050063.1"/>
</dbReference>
<name>A0A6G9AX42_9BACT</name>
<keyword evidence="1" id="KW-0121">Carboxypeptidase</keyword>
<keyword evidence="1" id="KW-0378">Hydrolase</keyword>
<sequence length="131" mass="14913">MKIGLLILLAVWMWFPYYKTSEVTTYPSHALGDTCKTIVKRFTVGQHKSILSGVLIDCETQEPLKLGVLKIDGIIFNTDSSGKFHKPLKPGNYLVRAGWPTYQLETIRTKLRSGDSLYVVFHLKTDKRPLE</sequence>
<dbReference type="Proteomes" id="UP000501802">
    <property type="component" value="Chromosome"/>
</dbReference>
<dbReference type="KEGG" id="spib:G8759_31860"/>
<dbReference type="EMBL" id="CP050063">
    <property type="protein sequence ID" value="QIP16909.1"/>
    <property type="molecule type" value="Genomic_DNA"/>
</dbReference>
<proteinExistence type="predicted"/>
<dbReference type="GO" id="GO:0004180">
    <property type="term" value="F:carboxypeptidase activity"/>
    <property type="evidence" value="ECO:0007669"/>
    <property type="project" value="UniProtKB-KW"/>
</dbReference>
<gene>
    <name evidence="1" type="ORF">G8759_31860</name>
</gene>
<reference evidence="1 2" key="1">
    <citation type="submission" date="2020-03" db="EMBL/GenBank/DDBJ databases">
        <authorList>
            <person name="Kim M.K."/>
        </authorList>
    </citation>
    <scope>NUCLEOTIDE SEQUENCE [LARGE SCALE GENOMIC DNA]</scope>
    <source>
        <strain evidence="1 2">BT328</strain>
    </source>
</reference>
<organism evidence="1 2">
    <name type="scientific">Spirosoma aureum</name>
    <dbReference type="NCBI Taxonomy" id="2692134"/>
    <lineage>
        <taxon>Bacteria</taxon>
        <taxon>Pseudomonadati</taxon>
        <taxon>Bacteroidota</taxon>
        <taxon>Cytophagia</taxon>
        <taxon>Cytophagales</taxon>
        <taxon>Cytophagaceae</taxon>
        <taxon>Spirosoma</taxon>
    </lineage>
</organism>
<keyword evidence="1" id="KW-0645">Protease</keyword>
<accession>A0A6G9AX42</accession>
<dbReference type="Gene3D" id="2.60.40.1120">
    <property type="entry name" value="Carboxypeptidase-like, regulatory domain"/>
    <property type="match status" value="1"/>
</dbReference>
<dbReference type="SUPFAM" id="SSF49464">
    <property type="entry name" value="Carboxypeptidase regulatory domain-like"/>
    <property type="match status" value="1"/>
</dbReference>
<keyword evidence="2" id="KW-1185">Reference proteome</keyword>
<dbReference type="AlphaFoldDB" id="A0A6G9AX42"/>